<feature type="region of interest" description="Disordered" evidence="1">
    <location>
        <begin position="1320"/>
        <end position="1362"/>
    </location>
</feature>
<keyword evidence="5" id="KW-1185">Reference proteome</keyword>
<dbReference type="SMART" id="SM00869">
    <property type="entry name" value="Autotransporter"/>
    <property type="match status" value="1"/>
</dbReference>
<dbReference type="PROSITE" id="PS51208">
    <property type="entry name" value="AUTOTRANSPORTER"/>
    <property type="match status" value="1"/>
</dbReference>
<evidence type="ECO:0000313" key="4">
    <source>
        <dbReference type="EMBL" id="MBE3640288.1"/>
    </source>
</evidence>
<accession>A0A8J7D131</accession>
<feature type="region of interest" description="Disordered" evidence="1">
    <location>
        <begin position="236"/>
        <end position="293"/>
    </location>
</feature>
<dbReference type="InterPro" id="IPR005546">
    <property type="entry name" value="Autotransporte_beta"/>
</dbReference>
<evidence type="ECO:0000256" key="1">
    <source>
        <dbReference type="SAM" id="MobiDB-lite"/>
    </source>
</evidence>
<feature type="chain" id="PRO_5035255842" description="Autotransporter domain-containing protein" evidence="2">
    <location>
        <begin position="21"/>
        <end position="2222"/>
    </location>
</feature>
<feature type="signal peptide" evidence="2">
    <location>
        <begin position="1"/>
        <end position="20"/>
    </location>
</feature>
<dbReference type="Proteomes" id="UP000609121">
    <property type="component" value="Unassembled WGS sequence"/>
</dbReference>
<protein>
    <recommendedName>
        <fullName evidence="3">Autotransporter domain-containing protein</fullName>
    </recommendedName>
</protein>
<feature type="region of interest" description="Disordered" evidence="1">
    <location>
        <begin position="183"/>
        <end position="214"/>
    </location>
</feature>
<dbReference type="RefSeq" id="WP_193186161.1">
    <property type="nucleotide sequence ID" value="NZ_JACVXA010000082.1"/>
</dbReference>
<reference evidence="4" key="1">
    <citation type="submission" date="2020-09" db="EMBL/GenBank/DDBJ databases">
        <title>A novel bacterium of genus Mangrovicoccus, isolated from South China Sea.</title>
        <authorList>
            <person name="Huang H."/>
            <person name="Mo K."/>
            <person name="Hu Y."/>
        </authorList>
    </citation>
    <scope>NUCLEOTIDE SEQUENCE</scope>
    <source>
        <strain evidence="4">HB182678</strain>
    </source>
</reference>
<evidence type="ECO:0000313" key="5">
    <source>
        <dbReference type="Proteomes" id="UP000609121"/>
    </source>
</evidence>
<name>A0A8J7D131_9RHOB</name>
<keyword evidence="2" id="KW-0732">Signal</keyword>
<dbReference type="EMBL" id="JACVXA010000082">
    <property type="protein sequence ID" value="MBE3640288.1"/>
    <property type="molecule type" value="Genomic_DNA"/>
</dbReference>
<comment type="caution">
    <text evidence="4">The sequence shown here is derived from an EMBL/GenBank/DDBJ whole genome shotgun (WGS) entry which is preliminary data.</text>
</comment>
<feature type="compositionally biased region" description="Gly residues" evidence="1">
    <location>
        <begin position="199"/>
        <end position="211"/>
    </location>
</feature>
<proteinExistence type="predicted"/>
<feature type="domain" description="Autotransporter" evidence="3">
    <location>
        <begin position="1944"/>
        <end position="2222"/>
    </location>
</feature>
<evidence type="ECO:0000256" key="2">
    <source>
        <dbReference type="SAM" id="SignalP"/>
    </source>
</evidence>
<feature type="compositionally biased region" description="Acidic residues" evidence="1">
    <location>
        <begin position="417"/>
        <end position="426"/>
    </location>
</feature>
<organism evidence="4 5">
    <name type="scientific">Mangrovicoccus algicola</name>
    <dbReference type="NCBI Taxonomy" id="2771008"/>
    <lineage>
        <taxon>Bacteria</taxon>
        <taxon>Pseudomonadati</taxon>
        <taxon>Pseudomonadota</taxon>
        <taxon>Alphaproteobacteria</taxon>
        <taxon>Rhodobacterales</taxon>
        <taxon>Paracoccaceae</taxon>
        <taxon>Mangrovicoccus</taxon>
    </lineage>
</organism>
<dbReference type="SUPFAM" id="SSF103515">
    <property type="entry name" value="Autotransporter"/>
    <property type="match status" value="1"/>
</dbReference>
<feature type="region of interest" description="Disordered" evidence="1">
    <location>
        <begin position="397"/>
        <end position="435"/>
    </location>
</feature>
<sequence>MTTLPLIAPLAVFSSLAGLAAAEVYEAPATWSGSDLAFSRAVTGSADMGIWSALYQHVEGWEARSLTLSASTVALSAGDGLTLSGSYDYGFSALGLYNYQDRYGEVTMAGVTAGLTDTDVTLDLGASEVGAGLFGVYVESRALHGITPGKTNPDGNASQAGAQDVTLTRSTVRVTAAEGAGHAGGGGALVLNQREETGGDGSEGYPSGHGSGAQDVTLRVEDSILASDADGTAGILVRQKGGTGGNGSHGDSKVAGGNGGSMGQVVLDFTRGSGGPGSTVSTTGGNAPGISVTSAGGTGGNGAYDGGAFSISPDAGAGGNGGTGGALNLSNDGALAVSTTGDSSAGLSLVSAGGTGGNGGDVDDLSSGHAGAAGIGGNGGTLYMTLMSGLDVGTQGEGSHGILARSTGGTGGNGGGEDTDISDAETPDGGKGGLGGAILIDTRAGTEIATRGASADGILAQSIGGTGGDASFASGGLGEAHAGSGGLGGDSGTINIYTSGVVITEGDESRGVLAQGIGGSGGNGADGSGLITSEGGTGAKGGGVGAINVTQNGGGRITTMGDNAQGILAQSVAGGGGAGGRGDYALFGASGGDGVPATDAGRVDVFNFGRVTTQGDSAFAIVAQSIGGGGGVGGTGSGVFASDGGDGGAGGGGGRVTADLDGSYDGGAAVLTSGQLAHGLVLQSVGGGGGAGGNSLDGGVGEALAIGGDGGEGGAGGRATAALTAFEVTTSGGGANGVVVQSVGGGGGVGGAAIATSGGVAFSEAAAIGGSGGNGGASQTAEVTLDRGSIVATTGSGAEDIDSHGLLVQSIGGGGGSGGGASAFALAASIPFGSEAGAQATPTFTIDAAVGGSGGNGGAAGASDGDSDSASAVVRGGSAVTTQGAGSQAVLVQSIGGGGGNGGDSSAAYASVGFGAKRIPGTPAPNNLNFSLAVGGNCSNVSGDETCGGGAGGSAAFSLGDDGTQTSRIATLGDLANAVVVQSIGGGGGNAGIGSTSSSTYFSGAKTQMDMTLGSQGGSGGAGMAARATTAANGLIETAGANSRGLVVQSVGGGGGIASGSGVTLIGGLDKKIRTHVTEERAIDNTIKSDLSLKVGAIGGTGGNGGTVTVDHEGTIVTAGAGSTGILAQSVGGGGGIGGAAGAADAPSDEEAEDFLEIFNQIYGDTVAPASGALVLAETGEGPDVTKGGNLQIGATMLVGGTGGSGGTGGAVSVTQHGGIVTQGDLAYGLKAQSVGGGGGTGGTAVAEAEGNTLRSFFKSWTVKADFSLGFTGAGGAGASGGAVEVGLGAGQVFTGRADGSGGFGAVGILAQSVGGGGGTAGDNTVLPDGSTAQEQDPGNDYTPPSLTLGANLTATGSDGSAGNGGAVSLVSAEGLSGTQTVVTRGGQAHAVALQSVGGGGGLLARGGSLEVEGDDSDIYPSATVRLGNQGVSAGNGGAIDTTGLAAQTPLALYTTGTGAFGLLAQSVGGGGGLLSASHGLVLTSLRLGGSGSGDGGTIELALPGGSTIATTGRAGHGIVAQSVGGGGGIVTTYLAQSEKVSDIVDQFGYTAGGGKGDGKTVTVTSAADISVTGDGAFGILAQSVGGGGGMAAYRDGTLFLGTTGSAGNESGAGGEVHVTTTGDISATGAAGAGILAQSIGPNGYGTVTVTVGSAEEAATVTGGSGEDGAGIRVLAGSSANHVTINAGSAVSALSGQAITQTGGGILNVTNYGTITGSATLAGGAVSGNPAAPAAQQLAAASGTGTLTNAGTLVARPGAQTVIDGNLVQAGSGILAPVVDFATGIAGRFAVTGDAMLDGTIVPRMAGVLPDASVPVLTVAGSTSGALRAGGTALFDFSLEESGGVQMLSVAGRDFDRAEFGLSGDAAATARELETFFDQGDTAYAGLFAELDQAAAADAGAFGAAMSELGPRSAMTLLSQRAAEATGIADAAMSCPVFEGAGTFLTERSCVFGRFTAARTDRDGSDNAGSADFEDRGLQLGAQAEIAPELFLGGVIGYRDTSMDASDGVSAEGHAVSAALTLKYQTGPWLLAGAVFGTMAQDDLSRRAALGSYGGTGEGTADTTSRGLRLHAAYTFGGAAGYLRPSLTLDGVQARAASWRERGLDGLGLDYDSSRYGTAILTPALEAGARSELRPGLVLRSYVSGGVALRSNDDWSGEAHLQGAPGGSGIDTRVPLDDTALRLRAGVQLFDSGRLDLRAEYGGSFGSEAVTHSGALTLSYSF</sequence>
<evidence type="ECO:0000259" key="3">
    <source>
        <dbReference type="PROSITE" id="PS51208"/>
    </source>
</evidence>
<gene>
    <name evidence="4" type="ORF">ICN82_18955</name>
</gene>
<feature type="compositionally biased region" description="Polar residues" evidence="1">
    <location>
        <begin position="1331"/>
        <end position="1359"/>
    </location>
</feature>
<dbReference type="InterPro" id="IPR036709">
    <property type="entry name" value="Autotransporte_beta_dom_sf"/>
</dbReference>